<dbReference type="AlphaFoldDB" id="A0A3M3X5U3"/>
<evidence type="ECO:0000313" key="2">
    <source>
        <dbReference type="Proteomes" id="UP000274541"/>
    </source>
</evidence>
<reference evidence="1 2" key="1">
    <citation type="submission" date="2018-08" db="EMBL/GenBank/DDBJ databases">
        <title>Recombination of ecologically and evolutionarily significant loci maintains genetic cohesion in the Pseudomonas syringae species complex.</title>
        <authorList>
            <person name="Dillon M."/>
            <person name="Thakur S."/>
            <person name="Almeida R.N.D."/>
            <person name="Weir B.S."/>
            <person name="Guttman D.S."/>
        </authorList>
    </citation>
    <scope>NUCLEOTIDE SEQUENCE [LARGE SCALE GENOMIC DNA]</scope>
    <source>
        <strain evidence="1 2">ICMP 4388</strain>
    </source>
</reference>
<comment type="caution">
    <text evidence="1">The sequence shown here is derived from an EMBL/GenBank/DDBJ whole genome shotgun (WGS) entry which is preliminary data.</text>
</comment>
<protein>
    <submittedName>
        <fullName evidence="1">Uncharacterized protein</fullName>
    </submittedName>
</protein>
<dbReference type="RefSeq" id="WP_150116867.1">
    <property type="nucleotide sequence ID" value="NZ_LJRP01000139.1"/>
</dbReference>
<dbReference type="Proteomes" id="UP000274541">
    <property type="component" value="Unassembled WGS sequence"/>
</dbReference>
<evidence type="ECO:0000313" key="1">
    <source>
        <dbReference type="EMBL" id="RMO65427.1"/>
    </source>
</evidence>
<name>A0A3M3X5U3_PSEAP</name>
<proteinExistence type="predicted"/>
<accession>A0A3M3X5U3</accession>
<gene>
    <name evidence="1" type="ORF">ALQ37_200044</name>
</gene>
<sequence>MNIKMVKFENNSHHIKMKKTKEELEKEREYNLMLLQLFEEGAVIHEWQVPAEKPNSFESGYPKDLKIY</sequence>
<dbReference type="EMBL" id="RBPX01000180">
    <property type="protein sequence ID" value="RMO65427.1"/>
    <property type="molecule type" value="Genomic_DNA"/>
</dbReference>
<organism evidence="1 2">
    <name type="scientific">Pseudomonas syringae pv. aptata</name>
    <dbReference type="NCBI Taxonomy" id="83167"/>
    <lineage>
        <taxon>Bacteria</taxon>
        <taxon>Pseudomonadati</taxon>
        <taxon>Pseudomonadota</taxon>
        <taxon>Gammaproteobacteria</taxon>
        <taxon>Pseudomonadales</taxon>
        <taxon>Pseudomonadaceae</taxon>
        <taxon>Pseudomonas</taxon>
        <taxon>Pseudomonas syringae</taxon>
    </lineage>
</organism>